<dbReference type="WBParaSite" id="SSLN_0000124701-mRNA-1">
    <property type="protein sequence ID" value="SSLN_0000124701-mRNA-1"/>
    <property type="gene ID" value="SSLN_0000124701"/>
</dbReference>
<feature type="compositionally biased region" description="Polar residues" evidence="2">
    <location>
        <begin position="209"/>
        <end position="218"/>
    </location>
</feature>
<keyword evidence="1" id="KW-0863">Zinc-finger</keyword>
<evidence type="ECO:0000256" key="2">
    <source>
        <dbReference type="SAM" id="MobiDB-lite"/>
    </source>
</evidence>
<keyword evidence="1" id="KW-0862">Zinc</keyword>
<keyword evidence="5" id="KW-1185">Reference proteome</keyword>
<evidence type="ECO:0000313" key="4">
    <source>
        <dbReference type="EMBL" id="VDL87144.1"/>
    </source>
</evidence>
<evidence type="ECO:0000256" key="1">
    <source>
        <dbReference type="PROSITE-ProRule" id="PRU00042"/>
    </source>
</evidence>
<feature type="compositionally biased region" description="Polar residues" evidence="2">
    <location>
        <begin position="161"/>
        <end position="175"/>
    </location>
</feature>
<sequence>MARQDPGQGSPGEDWNPQHPHHAEASATAMEQPPETTPLYLAPITPTTATTTAFAFTTTTTIRDGDFLLNCPECIRMFTSRIGLVSHLRIHRQETGEPSPALHDPSMEHTVDLVEIDGRTVVVPVTETGSTVVTWPKAEMARVDARRNRSSRLRKMRRQPGKQSVCTAAPSTRQAPGTRAAQIREVSAREFPTREAANQCEPRCRPESSRTLSVTIGRNVQEPRELNK</sequence>
<dbReference type="GO" id="GO:0008270">
    <property type="term" value="F:zinc ion binding"/>
    <property type="evidence" value="ECO:0007669"/>
    <property type="project" value="UniProtKB-KW"/>
</dbReference>
<organism evidence="6">
    <name type="scientific">Schistocephalus solidus</name>
    <name type="common">Tapeworm</name>
    <dbReference type="NCBI Taxonomy" id="70667"/>
    <lineage>
        <taxon>Eukaryota</taxon>
        <taxon>Metazoa</taxon>
        <taxon>Spiralia</taxon>
        <taxon>Lophotrochozoa</taxon>
        <taxon>Platyhelminthes</taxon>
        <taxon>Cestoda</taxon>
        <taxon>Eucestoda</taxon>
        <taxon>Diphyllobothriidea</taxon>
        <taxon>Diphyllobothriidae</taxon>
        <taxon>Schistocephalus</taxon>
    </lineage>
</organism>
<protein>
    <submittedName>
        <fullName evidence="6">C2H2-type domain-containing protein</fullName>
    </submittedName>
</protein>
<dbReference type="AlphaFoldDB" id="A0A183SAF0"/>
<name>A0A183SAF0_SCHSO</name>
<feature type="compositionally biased region" description="Basic residues" evidence="2">
    <location>
        <begin position="148"/>
        <end position="160"/>
    </location>
</feature>
<feature type="region of interest" description="Disordered" evidence="2">
    <location>
        <begin position="147"/>
        <end position="181"/>
    </location>
</feature>
<evidence type="ECO:0000313" key="6">
    <source>
        <dbReference type="WBParaSite" id="SSLN_0000124701-mRNA-1"/>
    </source>
</evidence>
<dbReference type="PROSITE" id="PS00028">
    <property type="entry name" value="ZINC_FINGER_C2H2_1"/>
    <property type="match status" value="1"/>
</dbReference>
<dbReference type="EMBL" id="UYSU01001851">
    <property type="protein sequence ID" value="VDL87144.1"/>
    <property type="molecule type" value="Genomic_DNA"/>
</dbReference>
<evidence type="ECO:0000313" key="5">
    <source>
        <dbReference type="Proteomes" id="UP000275846"/>
    </source>
</evidence>
<feature type="region of interest" description="Disordered" evidence="2">
    <location>
        <begin position="193"/>
        <end position="228"/>
    </location>
</feature>
<reference evidence="4 5" key="2">
    <citation type="submission" date="2018-11" db="EMBL/GenBank/DDBJ databases">
        <authorList>
            <consortium name="Pathogen Informatics"/>
        </authorList>
    </citation>
    <scope>NUCLEOTIDE SEQUENCE [LARGE SCALE GENOMIC DNA]</scope>
    <source>
        <strain evidence="4 5">NST_G2</strain>
    </source>
</reference>
<dbReference type="PROSITE" id="PS50157">
    <property type="entry name" value="ZINC_FINGER_C2H2_2"/>
    <property type="match status" value="1"/>
</dbReference>
<gene>
    <name evidence="4" type="ORF">SSLN_LOCUS1198</name>
</gene>
<evidence type="ECO:0000259" key="3">
    <source>
        <dbReference type="PROSITE" id="PS50157"/>
    </source>
</evidence>
<proteinExistence type="predicted"/>
<keyword evidence="1" id="KW-0479">Metal-binding</keyword>
<feature type="region of interest" description="Disordered" evidence="2">
    <location>
        <begin position="1"/>
        <end position="42"/>
    </location>
</feature>
<dbReference type="Proteomes" id="UP000275846">
    <property type="component" value="Unassembled WGS sequence"/>
</dbReference>
<reference evidence="6" key="1">
    <citation type="submission" date="2016-06" db="UniProtKB">
        <authorList>
            <consortium name="WormBaseParasite"/>
        </authorList>
    </citation>
    <scope>IDENTIFICATION</scope>
</reference>
<feature type="domain" description="C2H2-type" evidence="3">
    <location>
        <begin position="69"/>
        <end position="96"/>
    </location>
</feature>
<accession>A0A183SAF0</accession>
<dbReference type="InterPro" id="IPR013087">
    <property type="entry name" value="Znf_C2H2_type"/>
</dbReference>